<feature type="binding site" evidence="9">
    <location>
        <position position="426"/>
    </location>
    <ligand>
        <name>substrate</name>
    </ligand>
</feature>
<feature type="region of interest" description="Disordered" evidence="11">
    <location>
        <begin position="666"/>
        <end position="746"/>
    </location>
</feature>
<evidence type="ECO:0000256" key="4">
    <source>
        <dbReference type="ARBA" id="ARBA00022475"/>
    </source>
</evidence>
<dbReference type="PANTHER" id="PTHR47371">
    <property type="entry name" value="LIPOTEICHOIC ACID SYNTHASE"/>
    <property type="match status" value="1"/>
</dbReference>
<dbReference type="InterPro" id="IPR000917">
    <property type="entry name" value="Sulfatase_N"/>
</dbReference>
<dbReference type="InterPro" id="IPR012160">
    <property type="entry name" value="LtaS-like"/>
</dbReference>
<feature type="transmembrane region" description="Helical" evidence="12">
    <location>
        <begin position="51"/>
        <end position="73"/>
    </location>
</feature>
<dbReference type="EMBL" id="AZFW01000151">
    <property type="protein sequence ID" value="KRM23590.1"/>
    <property type="molecule type" value="Genomic_DNA"/>
</dbReference>
<keyword evidence="9" id="KW-0479">Metal-binding</keyword>
<evidence type="ECO:0000256" key="12">
    <source>
        <dbReference type="SAM" id="Phobius"/>
    </source>
</evidence>
<dbReference type="InterPro" id="IPR050448">
    <property type="entry name" value="OpgB/LTA_synthase_biosynth"/>
</dbReference>
<evidence type="ECO:0000256" key="5">
    <source>
        <dbReference type="ARBA" id="ARBA00022692"/>
    </source>
</evidence>
<feature type="compositionally biased region" description="Low complexity" evidence="11">
    <location>
        <begin position="700"/>
        <end position="746"/>
    </location>
</feature>
<dbReference type="Gene3D" id="3.40.720.10">
    <property type="entry name" value="Alkaline Phosphatase, subunit A"/>
    <property type="match status" value="1"/>
</dbReference>
<dbReference type="SUPFAM" id="SSF53649">
    <property type="entry name" value="Alkaline phosphatase-like"/>
    <property type="match status" value="1"/>
</dbReference>
<dbReference type="Gene3D" id="3.30.1120.170">
    <property type="match status" value="1"/>
</dbReference>
<feature type="active site" evidence="8">
    <location>
        <position position="310"/>
    </location>
</feature>
<dbReference type="AlphaFoldDB" id="A0A0R1X8C8"/>
<evidence type="ECO:0000256" key="8">
    <source>
        <dbReference type="PIRSR" id="PIRSR005091-1"/>
    </source>
</evidence>
<comment type="pathway">
    <text evidence="2">Cell wall biogenesis; lipoteichoic acid biosynthesis.</text>
</comment>
<feature type="transmembrane region" description="Helical" evidence="12">
    <location>
        <begin position="21"/>
        <end position="39"/>
    </location>
</feature>
<keyword evidence="7 12" id="KW-0472">Membrane</keyword>
<dbReference type="GO" id="GO:0016740">
    <property type="term" value="F:transferase activity"/>
    <property type="evidence" value="ECO:0007669"/>
    <property type="project" value="UniProtKB-KW"/>
</dbReference>
<dbReference type="InterPro" id="IPR017850">
    <property type="entry name" value="Alkaline_phosphatase_core_sf"/>
</dbReference>
<keyword evidence="6 12" id="KW-1133">Transmembrane helix</keyword>
<keyword evidence="4" id="KW-1003">Cell membrane</keyword>
<evidence type="ECO:0000256" key="6">
    <source>
        <dbReference type="ARBA" id="ARBA00022989"/>
    </source>
</evidence>
<dbReference type="GO" id="GO:0005886">
    <property type="term" value="C:plasma membrane"/>
    <property type="evidence" value="ECO:0007669"/>
    <property type="project" value="UniProtKB-SubCell"/>
</dbReference>
<feature type="transmembrane region" description="Helical" evidence="12">
    <location>
        <begin position="80"/>
        <end position="101"/>
    </location>
</feature>
<proteinExistence type="inferred from homology"/>
<dbReference type="Proteomes" id="UP000050949">
    <property type="component" value="Unassembled WGS sequence"/>
</dbReference>
<evidence type="ECO:0000256" key="3">
    <source>
        <dbReference type="ARBA" id="ARBA00009983"/>
    </source>
</evidence>
<keyword evidence="14" id="KW-0808">Transferase</keyword>
<name>A0A0R1X8C8_9LACO</name>
<dbReference type="Pfam" id="PF00884">
    <property type="entry name" value="Sulfatase"/>
    <property type="match status" value="1"/>
</dbReference>
<dbReference type="PIRSF" id="PIRSF005091">
    <property type="entry name" value="Mmb_sulf_HI1246"/>
    <property type="match status" value="1"/>
</dbReference>
<evidence type="ECO:0000256" key="1">
    <source>
        <dbReference type="ARBA" id="ARBA00004651"/>
    </source>
</evidence>
<comment type="subcellular location">
    <subcellularLocation>
        <location evidence="1">Cell membrane</location>
        <topology evidence="1">Multi-pass membrane protein</topology>
    </subcellularLocation>
</comment>
<dbReference type="PATRIC" id="fig|1122147.4.peg.1664"/>
<reference evidence="14 15" key="1">
    <citation type="journal article" date="2015" name="Genome Announc.">
        <title>Expanding the biotechnology potential of lactobacilli through comparative genomics of 213 strains and associated genera.</title>
        <authorList>
            <person name="Sun Z."/>
            <person name="Harris H.M."/>
            <person name="McCann A."/>
            <person name="Guo C."/>
            <person name="Argimon S."/>
            <person name="Zhang W."/>
            <person name="Yang X."/>
            <person name="Jeffery I.B."/>
            <person name="Cooney J.C."/>
            <person name="Kagawa T.F."/>
            <person name="Liu W."/>
            <person name="Song Y."/>
            <person name="Salvetti E."/>
            <person name="Wrobel A."/>
            <person name="Rasinkangas P."/>
            <person name="Parkhill J."/>
            <person name="Rea M.C."/>
            <person name="O'Sullivan O."/>
            <person name="Ritari J."/>
            <person name="Douillard F.P."/>
            <person name="Paul Ross R."/>
            <person name="Yang R."/>
            <person name="Briner A.E."/>
            <person name="Felis G.E."/>
            <person name="de Vos W.M."/>
            <person name="Barrangou R."/>
            <person name="Klaenhammer T.R."/>
            <person name="Caufield P.W."/>
            <person name="Cui Y."/>
            <person name="Zhang H."/>
            <person name="O'Toole P.W."/>
        </authorList>
    </citation>
    <scope>NUCLEOTIDE SEQUENCE [LARGE SCALE GENOMIC DNA]</scope>
    <source>
        <strain evidence="14 15">DSM 16991</strain>
    </source>
</reference>
<feature type="binding site" evidence="10">
    <location>
        <position position="486"/>
    </location>
    <ligand>
        <name>Mn(2+)</name>
        <dbReference type="ChEBI" id="CHEBI:29035"/>
    </ligand>
</feature>
<comment type="similarity">
    <text evidence="3">Belongs to the LTA synthase family.</text>
</comment>
<evidence type="ECO:0000256" key="9">
    <source>
        <dbReference type="PIRSR" id="PIRSR005091-2"/>
    </source>
</evidence>
<evidence type="ECO:0000313" key="14">
    <source>
        <dbReference type="EMBL" id="KRM23590.1"/>
    </source>
</evidence>
<keyword evidence="9" id="KW-0464">Manganese</keyword>
<evidence type="ECO:0000256" key="10">
    <source>
        <dbReference type="PIRSR" id="PIRSR005091-3"/>
    </source>
</evidence>
<evidence type="ECO:0000313" key="15">
    <source>
        <dbReference type="Proteomes" id="UP000050949"/>
    </source>
</evidence>
<evidence type="ECO:0000256" key="11">
    <source>
        <dbReference type="SAM" id="MobiDB-lite"/>
    </source>
</evidence>
<evidence type="ECO:0000259" key="13">
    <source>
        <dbReference type="Pfam" id="PF00884"/>
    </source>
</evidence>
<organism evidence="14 15">
    <name type="scientific">Schleiferilactobacillus harbinensis DSM 16991</name>
    <dbReference type="NCBI Taxonomy" id="1122147"/>
    <lineage>
        <taxon>Bacteria</taxon>
        <taxon>Bacillati</taxon>
        <taxon>Bacillota</taxon>
        <taxon>Bacilli</taxon>
        <taxon>Lactobacillales</taxon>
        <taxon>Lactobacillaceae</taxon>
        <taxon>Schleiferilactobacillus</taxon>
    </lineage>
</organism>
<gene>
    <name evidence="14" type="ORF">FC91_GL001604</name>
</gene>
<protein>
    <submittedName>
        <fullName evidence="14">Phosphoglycerol transferase related protein, alkaline phosphatase superfamily</fullName>
    </submittedName>
</protein>
<feature type="binding site" evidence="10">
    <location>
        <position position="266"/>
    </location>
    <ligand>
        <name>Mn(2+)</name>
        <dbReference type="ChEBI" id="CHEBI:29035"/>
    </ligand>
</feature>
<dbReference type="GO" id="GO:0046872">
    <property type="term" value="F:metal ion binding"/>
    <property type="evidence" value="ECO:0007669"/>
    <property type="project" value="UniProtKB-KW"/>
</dbReference>
<feature type="transmembrane region" description="Helical" evidence="12">
    <location>
        <begin position="136"/>
        <end position="154"/>
    </location>
</feature>
<dbReference type="PANTHER" id="PTHR47371:SF3">
    <property type="entry name" value="PHOSPHOGLYCEROL TRANSFERASE I"/>
    <property type="match status" value="1"/>
</dbReference>
<evidence type="ECO:0000256" key="2">
    <source>
        <dbReference type="ARBA" id="ARBA00004936"/>
    </source>
</evidence>
<feature type="binding site" evidence="10">
    <location>
        <position position="310"/>
    </location>
    <ligand>
        <name>Mn(2+)</name>
        <dbReference type="ChEBI" id="CHEBI:29035"/>
    </ligand>
</feature>
<comment type="caution">
    <text evidence="14">The sequence shown here is derived from an EMBL/GenBank/DDBJ whole genome shotgun (WGS) entry which is preliminary data.</text>
</comment>
<feature type="domain" description="Sulfatase N-terminal" evidence="13">
    <location>
        <begin position="258"/>
        <end position="550"/>
    </location>
</feature>
<accession>A0A0R1X8C8</accession>
<feature type="compositionally biased region" description="Basic and acidic residues" evidence="11">
    <location>
        <begin position="674"/>
        <end position="684"/>
    </location>
</feature>
<evidence type="ECO:0000256" key="7">
    <source>
        <dbReference type="ARBA" id="ARBA00023136"/>
    </source>
</evidence>
<sequence>MEEHLMKNALHATRRFFNSRWGFFLLAVVLFWIKTVYAYTTKFNLGVKGGMQYLLLVLNPLPTTLLLFGIALYMKGRKSYIVMIVIDLLTSMWLFANALYYREFSDFLGINLIKGSGAVSNNLGTSIVGITKASDFLLFLDVAILILLLAFKVIRIDVHPLKIRYALTVTAFALALFGLNLTMAQNDRSGLLTRTFDNNYIVKYLGLNAYTVYDSVKAAQTSAVRNKADSSDMKSVLKYLKTSRVGPNTEYYGKAKGKNIIVIHLESFQQFLIDFKWDGQEVTPNLNKIYHANDTLSFSNFFHQVGTGKTADAEMMMENSLFGLPEGPAMVQYGTTNTFQAAPAIFDQKGYTTAAFHGDVPSFWNRDNTYKSWGYDFFFSTNYLPKKASYMENYGMKDKIFMLESASYLEKLPQPFYSKLITVTNHYPYPLDKANQSISKTDTGDNTVDGYVQTAHYLDQAIGEFMSWLKSSGMEKNTMVVFYGDHYGISANHKKAMAKLTNKDSFNNYDNAMYQRVPFMIQMPGLKGGINTTFGGEIDALPTILDLAGVPNTDTVQFGQDLLATNRNQIVPFRNGDFVTPKYTKVGSTYYDTNTGKALKLTDAQKEEIGKINNHVQTELSLSDKVITGDLLRFYKPSWFKKVDKSDYNYKKSKGDALLKKLQKESPTSLFQKNNDKSTMDKYKTNAPELKSSSNYSETADGAAASSSSTDDAASESSAASSSASSSSADAKSSASWSMSSSSSSK</sequence>
<dbReference type="CDD" id="cd16015">
    <property type="entry name" value="LTA_synthase"/>
    <property type="match status" value="1"/>
</dbReference>
<dbReference type="eggNOG" id="COG1368">
    <property type="taxonomic scope" value="Bacteria"/>
</dbReference>
<keyword evidence="5 12" id="KW-0812">Transmembrane</keyword>
<feature type="transmembrane region" description="Helical" evidence="12">
    <location>
        <begin position="166"/>
        <end position="184"/>
    </location>
</feature>
<feature type="binding site" evidence="10">
    <location>
        <position position="485"/>
    </location>
    <ligand>
        <name>Mn(2+)</name>
        <dbReference type="ChEBI" id="CHEBI:29035"/>
    </ligand>
</feature>